<keyword evidence="1" id="KW-0472">Membrane</keyword>
<name>A0ABW3YLL7_9ACTN</name>
<dbReference type="Pfam" id="PF06912">
    <property type="entry name" value="DUF1275"/>
    <property type="match status" value="1"/>
</dbReference>
<reference evidence="3" key="1">
    <citation type="journal article" date="2019" name="Int. J. Syst. Evol. Microbiol.">
        <title>The Global Catalogue of Microorganisms (GCM) 10K type strain sequencing project: providing services to taxonomists for standard genome sequencing and annotation.</title>
        <authorList>
            <consortium name="The Broad Institute Genomics Platform"/>
            <consortium name="The Broad Institute Genome Sequencing Center for Infectious Disease"/>
            <person name="Wu L."/>
            <person name="Ma J."/>
        </authorList>
    </citation>
    <scope>NUCLEOTIDE SEQUENCE [LARGE SCALE GENOMIC DNA]</scope>
    <source>
        <strain evidence="3">JCM 31037</strain>
    </source>
</reference>
<keyword evidence="3" id="KW-1185">Reference proteome</keyword>
<dbReference type="EMBL" id="JBHTMP010000079">
    <property type="protein sequence ID" value="MFD1325447.1"/>
    <property type="molecule type" value="Genomic_DNA"/>
</dbReference>
<keyword evidence="1" id="KW-0812">Transmembrane</keyword>
<keyword evidence="1" id="KW-1133">Transmembrane helix</keyword>
<comment type="caution">
    <text evidence="2">The sequence shown here is derived from an EMBL/GenBank/DDBJ whole genome shotgun (WGS) entry which is preliminary data.</text>
</comment>
<evidence type="ECO:0000313" key="3">
    <source>
        <dbReference type="Proteomes" id="UP001597260"/>
    </source>
</evidence>
<dbReference type="Proteomes" id="UP001597260">
    <property type="component" value="Unassembled WGS sequence"/>
</dbReference>
<sequence length="248" mass="26863">MSRGSNPGQGSDSDDRRWQDAESEFRYPVLALVLATGVAGFADAFSLLTYGVFTANQSGNLIHVGMGLAGRFPDWPVALVSIFGFCLGGGLATRIRHRVRRHRCAPPGWELVAIIGVVVLWAVLARVLAPWDWRIGQHLVSAFVGAVAMGLLAVLFVRTSGAKTTTTYQSGTVLNIGEQFSDWIRRSHRRSRTARRWTMGFLGITCYAAGGGFGALLGDRPVWILAGSLVVLVVLLVIVRPPRFGTVD</sequence>
<accession>A0ABW3YLL7</accession>
<feature type="transmembrane region" description="Helical" evidence="1">
    <location>
        <begin position="222"/>
        <end position="239"/>
    </location>
</feature>
<feature type="transmembrane region" description="Helical" evidence="1">
    <location>
        <begin position="197"/>
        <end position="216"/>
    </location>
</feature>
<evidence type="ECO:0000256" key="1">
    <source>
        <dbReference type="SAM" id="Phobius"/>
    </source>
</evidence>
<dbReference type="PANTHER" id="PTHR37314:SF4">
    <property type="entry name" value="UPF0700 TRANSMEMBRANE PROTEIN YOAK"/>
    <property type="match status" value="1"/>
</dbReference>
<organism evidence="2 3">
    <name type="scientific">Micromonospora sonneratiae</name>
    <dbReference type="NCBI Taxonomy" id="1184706"/>
    <lineage>
        <taxon>Bacteria</taxon>
        <taxon>Bacillati</taxon>
        <taxon>Actinomycetota</taxon>
        <taxon>Actinomycetes</taxon>
        <taxon>Micromonosporales</taxon>
        <taxon>Micromonosporaceae</taxon>
        <taxon>Micromonospora</taxon>
    </lineage>
</organism>
<proteinExistence type="predicted"/>
<gene>
    <name evidence="2" type="ORF">ACFQ4H_30620</name>
</gene>
<feature type="transmembrane region" description="Helical" evidence="1">
    <location>
        <begin position="27"/>
        <end position="55"/>
    </location>
</feature>
<feature type="transmembrane region" description="Helical" evidence="1">
    <location>
        <begin position="107"/>
        <end position="129"/>
    </location>
</feature>
<dbReference type="PANTHER" id="PTHR37314">
    <property type="entry name" value="SLR0142 PROTEIN"/>
    <property type="match status" value="1"/>
</dbReference>
<feature type="transmembrane region" description="Helical" evidence="1">
    <location>
        <begin position="75"/>
        <end position="95"/>
    </location>
</feature>
<evidence type="ECO:0000313" key="2">
    <source>
        <dbReference type="EMBL" id="MFD1325447.1"/>
    </source>
</evidence>
<feature type="transmembrane region" description="Helical" evidence="1">
    <location>
        <begin position="135"/>
        <end position="157"/>
    </location>
</feature>
<dbReference type="InterPro" id="IPR010699">
    <property type="entry name" value="DUF1275"/>
</dbReference>
<protein>
    <submittedName>
        <fullName evidence="2">YoaK family protein</fullName>
    </submittedName>
</protein>
<dbReference type="RefSeq" id="WP_377577813.1">
    <property type="nucleotide sequence ID" value="NZ_JBHTMP010000079.1"/>
</dbReference>